<evidence type="ECO:0000313" key="4">
    <source>
        <dbReference type="EMBL" id="CAG2192403.1"/>
    </source>
</evidence>
<evidence type="ECO:0000256" key="2">
    <source>
        <dbReference type="SAM" id="Coils"/>
    </source>
</evidence>
<dbReference type="OrthoDB" id="6121460at2759"/>
<keyword evidence="1" id="KW-0862">Zinc</keyword>
<reference evidence="4" key="1">
    <citation type="submission" date="2021-03" db="EMBL/GenBank/DDBJ databases">
        <authorList>
            <person name="Bekaert M."/>
        </authorList>
    </citation>
    <scope>NUCLEOTIDE SEQUENCE</scope>
</reference>
<name>A0A8S3QAS8_MYTED</name>
<sequence length="313" mass="35943">MASTANFCGICDLRHMTKPSVSWCIECDEGFCSDCGEASRHHNTMPIAEYQKLPEDVLQIPKSCTMHDENFFYIAKITKPLVAANVSSKDAKNSTAFQDAEEALTEILHNIKEIHNVYSKNIATLSENRKQIEQQIQEIRLKLNNHIDQIQMRLVDEIREVESSENKKICQLVETLEKKENHLTQYQNKIVNIKDHASDFQTFMSIEQIEQDLAKEEEFTQSCVEDDKITNRVITFSIDKIIEMIMTIVQKLGDIVVKVKPTDVMLRRNKKKQAQIITSKIQAESFNCITARLQQTIQTSSGNVRGCCILSRW</sequence>
<dbReference type="EMBL" id="CAJPWZ010000385">
    <property type="protein sequence ID" value="CAG2192403.1"/>
    <property type="molecule type" value="Genomic_DNA"/>
</dbReference>
<keyword evidence="1" id="KW-0479">Metal-binding</keyword>
<keyword evidence="5" id="KW-1185">Reference proteome</keyword>
<keyword evidence="2" id="KW-0175">Coiled coil</keyword>
<organism evidence="4 5">
    <name type="scientific">Mytilus edulis</name>
    <name type="common">Blue mussel</name>
    <dbReference type="NCBI Taxonomy" id="6550"/>
    <lineage>
        <taxon>Eukaryota</taxon>
        <taxon>Metazoa</taxon>
        <taxon>Spiralia</taxon>
        <taxon>Lophotrochozoa</taxon>
        <taxon>Mollusca</taxon>
        <taxon>Bivalvia</taxon>
        <taxon>Autobranchia</taxon>
        <taxon>Pteriomorphia</taxon>
        <taxon>Mytilida</taxon>
        <taxon>Mytiloidea</taxon>
        <taxon>Mytilidae</taxon>
        <taxon>Mytilinae</taxon>
        <taxon>Mytilus</taxon>
    </lineage>
</organism>
<feature type="coiled-coil region" evidence="2">
    <location>
        <begin position="115"/>
        <end position="196"/>
    </location>
</feature>
<feature type="domain" description="B box-type" evidence="3">
    <location>
        <begin position="3"/>
        <end position="55"/>
    </location>
</feature>
<keyword evidence="1" id="KW-0863">Zinc-finger</keyword>
<dbReference type="AlphaFoldDB" id="A0A8S3QAS8"/>
<evidence type="ECO:0000256" key="1">
    <source>
        <dbReference type="PROSITE-ProRule" id="PRU00024"/>
    </source>
</evidence>
<dbReference type="PROSITE" id="PS50119">
    <property type="entry name" value="ZF_BBOX"/>
    <property type="match status" value="1"/>
</dbReference>
<dbReference type="GO" id="GO:0008270">
    <property type="term" value="F:zinc ion binding"/>
    <property type="evidence" value="ECO:0007669"/>
    <property type="project" value="UniProtKB-KW"/>
</dbReference>
<evidence type="ECO:0000259" key="3">
    <source>
        <dbReference type="PROSITE" id="PS50119"/>
    </source>
</evidence>
<comment type="caution">
    <text evidence="4">The sequence shown here is derived from an EMBL/GenBank/DDBJ whole genome shotgun (WGS) entry which is preliminary data.</text>
</comment>
<dbReference type="Proteomes" id="UP000683360">
    <property type="component" value="Unassembled WGS sequence"/>
</dbReference>
<gene>
    <name evidence="4" type="ORF">MEDL_7562</name>
</gene>
<dbReference type="InterPro" id="IPR000315">
    <property type="entry name" value="Znf_B-box"/>
</dbReference>
<dbReference type="CDD" id="cd19757">
    <property type="entry name" value="Bbox1"/>
    <property type="match status" value="1"/>
</dbReference>
<accession>A0A8S3QAS8</accession>
<evidence type="ECO:0000313" key="5">
    <source>
        <dbReference type="Proteomes" id="UP000683360"/>
    </source>
</evidence>
<protein>
    <recommendedName>
        <fullName evidence="3">B box-type domain-containing protein</fullName>
    </recommendedName>
</protein>
<proteinExistence type="predicted"/>